<dbReference type="PATRIC" id="fig|55758.3.peg.1464"/>
<evidence type="ECO:0000313" key="1">
    <source>
        <dbReference type="EMBL" id="KZX11945.1"/>
    </source>
</evidence>
<dbReference type="Gene3D" id="1.10.10.10">
    <property type="entry name" value="Winged helix-like DNA-binding domain superfamily/Winged helix DNA-binding domain"/>
    <property type="match status" value="1"/>
</dbReference>
<dbReference type="SUPFAM" id="SSF46785">
    <property type="entry name" value="Winged helix' DNA-binding domain"/>
    <property type="match status" value="1"/>
</dbReference>
<protein>
    <submittedName>
        <fullName evidence="1">Uncharacterized protein</fullName>
    </submittedName>
</protein>
<sequence>MMISLNKHQTGKEFIKEMEKTYGSIKELEKKFKIINKMIYHVDLEAWKYHKDNLDETIDRTTSIITDSLTIGEIEIELLTTIKRKHPESIRELARLVNRDISVVQPKVKNLSETGLIELKEGIKNRKTPYLNYDEITIAI</sequence>
<name>A0A162FEP5_9EURY</name>
<proteinExistence type="predicted"/>
<dbReference type="RefSeq" id="WP_066972835.1">
    <property type="nucleotide sequence ID" value="NZ_LWMT01000239.1"/>
</dbReference>
<dbReference type="InterPro" id="IPR036390">
    <property type="entry name" value="WH_DNA-bd_sf"/>
</dbReference>
<evidence type="ECO:0000313" key="2">
    <source>
        <dbReference type="Proteomes" id="UP000077066"/>
    </source>
</evidence>
<dbReference type="Proteomes" id="UP000077066">
    <property type="component" value="Unassembled WGS sequence"/>
</dbReference>
<dbReference type="InterPro" id="IPR036388">
    <property type="entry name" value="WH-like_DNA-bd_sf"/>
</dbReference>
<dbReference type="EMBL" id="LWMT01000239">
    <property type="protein sequence ID" value="KZX11945.1"/>
    <property type="molecule type" value="Genomic_DNA"/>
</dbReference>
<dbReference type="STRING" id="55758.MBFIL_12830"/>
<accession>A0A162FEP5</accession>
<dbReference type="OrthoDB" id="325082at2157"/>
<dbReference type="Pfam" id="PF25212">
    <property type="entry name" value="HVO_A0114"/>
    <property type="match status" value="1"/>
</dbReference>
<dbReference type="AlphaFoldDB" id="A0A162FEP5"/>
<organism evidence="1 2">
    <name type="scientific">Methanobrevibacter filiformis</name>
    <dbReference type="NCBI Taxonomy" id="55758"/>
    <lineage>
        <taxon>Archaea</taxon>
        <taxon>Methanobacteriati</taxon>
        <taxon>Methanobacteriota</taxon>
        <taxon>Methanomada group</taxon>
        <taxon>Methanobacteria</taxon>
        <taxon>Methanobacteriales</taxon>
        <taxon>Methanobacteriaceae</taxon>
        <taxon>Methanobrevibacter</taxon>
    </lineage>
</organism>
<keyword evidence="2" id="KW-1185">Reference proteome</keyword>
<comment type="caution">
    <text evidence="1">The sequence shown here is derived from an EMBL/GenBank/DDBJ whole genome shotgun (WGS) entry which is preliminary data.</text>
</comment>
<gene>
    <name evidence="1" type="ORF">MBFIL_12830</name>
</gene>
<reference evidence="1 2" key="1">
    <citation type="submission" date="2016-04" db="EMBL/GenBank/DDBJ databases">
        <title>Genome sequence of Methanobrevibacter filiformis DSM 11501.</title>
        <authorList>
            <person name="Poehlein A."/>
            <person name="Seedorf H."/>
            <person name="Daniel R."/>
        </authorList>
    </citation>
    <scope>NUCLEOTIDE SEQUENCE [LARGE SCALE GENOMIC DNA]</scope>
    <source>
        <strain evidence="1 2">DSM 11501</strain>
    </source>
</reference>